<keyword evidence="1" id="KW-1133">Transmembrane helix</keyword>
<evidence type="ECO:0000313" key="3">
    <source>
        <dbReference type="Proteomes" id="UP001327560"/>
    </source>
</evidence>
<gene>
    <name evidence="2" type="ORF">Cni_G17219</name>
</gene>
<name>A0AAQ3QDC6_9LILI</name>
<dbReference type="SUPFAM" id="SSF51197">
    <property type="entry name" value="Clavaminate synthase-like"/>
    <property type="match status" value="1"/>
</dbReference>
<keyword evidence="1" id="KW-0812">Transmembrane</keyword>
<keyword evidence="1" id="KW-0472">Membrane</keyword>
<dbReference type="EMBL" id="CP136894">
    <property type="protein sequence ID" value="WOL08466.1"/>
    <property type="molecule type" value="Genomic_DNA"/>
</dbReference>
<reference evidence="2 3" key="1">
    <citation type="submission" date="2023-10" db="EMBL/GenBank/DDBJ databases">
        <title>Chromosome-scale genome assembly provides insights into flower coloration mechanisms of Canna indica.</title>
        <authorList>
            <person name="Li C."/>
        </authorList>
    </citation>
    <scope>NUCLEOTIDE SEQUENCE [LARGE SCALE GENOMIC DNA]</scope>
    <source>
        <tissue evidence="2">Flower</tissue>
    </source>
</reference>
<sequence>MRPPKPPPPCFFPYSLSPSCCHLCSAFFLLVLGSFLFFFYMYNHLYAPLDFDSLDEAAQRACAEMGGEGILRPAHGTKGAVRQRPVGEQDLQLRQAGRVYNVNYMLTNSRRSEVTKDFGKQLRMVVTKMLEILSVGLGPEKGKVEEELGGTEDLLLQLKINYYPICLAKFRSIGREAGVGQIS</sequence>
<dbReference type="AlphaFoldDB" id="A0AAQ3QDC6"/>
<accession>A0AAQ3QDC6</accession>
<keyword evidence="3" id="KW-1185">Reference proteome</keyword>
<organism evidence="2 3">
    <name type="scientific">Canna indica</name>
    <name type="common">Indian-shot</name>
    <dbReference type="NCBI Taxonomy" id="4628"/>
    <lineage>
        <taxon>Eukaryota</taxon>
        <taxon>Viridiplantae</taxon>
        <taxon>Streptophyta</taxon>
        <taxon>Embryophyta</taxon>
        <taxon>Tracheophyta</taxon>
        <taxon>Spermatophyta</taxon>
        <taxon>Magnoliopsida</taxon>
        <taxon>Liliopsida</taxon>
        <taxon>Zingiberales</taxon>
        <taxon>Cannaceae</taxon>
        <taxon>Canna</taxon>
    </lineage>
</organism>
<feature type="transmembrane region" description="Helical" evidence="1">
    <location>
        <begin position="20"/>
        <end position="42"/>
    </location>
</feature>
<evidence type="ECO:0000256" key="1">
    <source>
        <dbReference type="SAM" id="Phobius"/>
    </source>
</evidence>
<evidence type="ECO:0000313" key="2">
    <source>
        <dbReference type="EMBL" id="WOL08466.1"/>
    </source>
</evidence>
<proteinExistence type="predicted"/>
<dbReference type="Proteomes" id="UP001327560">
    <property type="component" value="Chromosome 5"/>
</dbReference>
<protein>
    <submittedName>
        <fullName evidence="2">Anthocyanidin synthase</fullName>
    </submittedName>
</protein>